<evidence type="ECO:0000313" key="2">
    <source>
        <dbReference type="EMBL" id="TRX97470.1"/>
    </source>
</evidence>
<evidence type="ECO:0000256" key="1">
    <source>
        <dbReference type="SAM" id="MobiDB-lite"/>
    </source>
</evidence>
<feature type="region of interest" description="Disordered" evidence="1">
    <location>
        <begin position="1"/>
        <end position="54"/>
    </location>
</feature>
<keyword evidence="3" id="KW-1185">Reference proteome</keyword>
<dbReference type="AlphaFoldDB" id="A0A553IB92"/>
<dbReference type="EMBL" id="VFLP01000006">
    <property type="protein sequence ID" value="TRX97470.1"/>
    <property type="molecule type" value="Genomic_DNA"/>
</dbReference>
<name>A0A553IB92_9PEZI</name>
<protein>
    <submittedName>
        <fullName evidence="2">Uncharacterized protein</fullName>
    </submittedName>
</protein>
<evidence type="ECO:0000313" key="3">
    <source>
        <dbReference type="Proteomes" id="UP000319160"/>
    </source>
</evidence>
<accession>A0A553IB92</accession>
<reference evidence="3" key="1">
    <citation type="submission" date="2019-06" db="EMBL/GenBank/DDBJ databases">
        <title>Draft genome sequence of the griseofulvin-producing fungus Xylaria cubensis strain G536.</title>
        <authorList>
            <person name="Mead M.E."/>
            <person name="Raja H.A."/>
            <person name="Steenwyk J.L."/>
            <person name="Knowles S.L."/>
            <person name="Oberlies N.H."/>
            <person name="Rokas A."/>
        </authorList>
    </citation>
    <scope>NUCLEOTIDE SEQUENCE [LARGE SCALE GENOMIC DNA]</scope>
    <source>
        <strain evidence="3">G536</strain>
    </source>
</reference>
<feature type="compositionally biased region" description="Basic and acidic residues" evidence="1">
    <location>
        <begin position="1"/>
        <end position="14"/>
    </location>
</feature>
<proteinExistence type="predicted"/>
<sequence>MGNNHGEREFKGPDVEEAPTVRSTSDTDLGRMVLGYDGTHSASPGQYSKLTSQSRPRRINFGICLESIRRGTEQVDPTADAGPRHTIASHPRTLSPLLYVGGQSELSSKLN</sequence>
<feature type="compositionally biased region" description="Polar residues" evidence="1">
    <location>
        <begin position="40"/>
        <end position="54"/>
    </location>
</feature>
<dbReference type="Proteomes" id="UP000319160">
    <property type="component" value="Unassembled WGS sequence"/>
</dbReference>
<gene>
    <name evidence="2" type="ORF">FHL15_001748</name>
</gene>
<organism evidence="2 3">
    <name type="scientific">Xylaria flabelliformis</name>
    <dbReference type="NCBI Taxonomy" id="2512241"/>
    <lineage>
        <taxon>Eukaryota</taxon>
        <taxon>Fungi</taxon>
        <taxon>Dikarya</taxon>
        <taxon>Ascomycota</taxon>
        <taxon>Pezizomycotina</taxon>
        <taxon>Sordariomycetes</taxon>
        <taxon>Xylariomycetidae</taxon>
        <taxon>Xylariales</taxon>
        <taxon>Xylariaceae</taxon>
        <taxon>Xylaria</taxon>
    </lineage>
</organism>
<comment type="caution">
    <text evidence="2">The sequence shown here is derived from an EMBL/GenBank/DDBJ whole genome shotgun (WGS) entry which is preliminary data.</text>
</comment>